<gene>
    <name evidence="2" type="ORF">POL25_01470</name>
</gene>
<keyword evidence="1" id="KW-1133">Transmembrane helix</keyword>
<proteinExistence type="predicted"/>
<feature type="transmembrane region" description="Helical" evidence="1">
    <location>
        <begin position="268"/>
        <end position="291"/>
    </location>
</feature>
<comment type="caution">
    <text evidence="2">The sequence shown here is derived from an EMBL/GenBank/DDBJ whole genome shotgun (WGS) entry which is preliminary data.</text>
</comment>
<name>A0ABT5DR65_9BACT</name>
<organism evidence="2 3">
    <name type="scientific">Nannocystis bainbridge</name>
    <dbReference type="NCBI Taxonomy" id="2995303"/>
    <lineage>
        <taxon>Bacteria</taxon>
        <taxon>Pseudomonadati</taxon>
        <taxon>Myxococcota</taxon>
        <taxon>Polyangia</taxon>
        <taxon>Nannocystales</taxon>
        <taxon>Nannocystaceae</taxon>
        <taxon>Nannocystis</taxon>
    </lineage>
</organism>
<feature type="transmembrane region" description="Helical" evidence="1">
    <location>
        <begin position="359"/>
        <end position="380"/>
    </location>
</feature>
<feature type="transmembrane region" description="Helical" evidence="1">
    <location>
        <begin position="77"/>
        <end position="99"/>
    </location>
</feature>
<keyword evidence="3" id="KW-1185">Reference proteome</keyword>
<reference evidence="2 3" key="1">
    <citation type="submission" date="2022-11" db="EMBL/GenBank/DDBJ databases">
        <title>Minimal conservation of predation-associated metabolite biosynthetic gene clusters underscores biosynthetic potential of Myxococcota including descriptions for ten novel species: Archangium lansinium sp. nov., Myxococcus landrumus sp. nov., Nannocystis bai.</title>
        <authorList>
            <person name="Ahearne A."/>
            <person name="Stevens C."/>
            <person name="Dowd S."/>
        </authorList>
    </citation>
    <scope>NUCLEOTIDE SEQUENCE [LARGE SCALE GENOMIC DNA]</scope>
    <source>
        <strain evidence="2 3">BB15-2</strain>
    </source>
</reference>
<feature type="transmembrane region" description="Helical" evidence="1">
    <location>
        <begin position="176"/>
        <end position="194"/>
    </location>
</feature>
<keyword evidence="1" id="KW-0812">Transmembrane</keyword>
<sequence>MREARQVPGEVSALFWVDGGPGHRVLRRLGLAPLDDHAFAVAAGAAAIAWLPLLVLASTEGVLTGGVRLPFLHDLGAHVRCLFAVPVLLLAELPIGAWLDRCTAQFLAADLVRSEDRPVFAGLLVAAQRSRDSRAAATVVLAAAYLTTVAVVFLGVGPEGTWKAPSPGHALGRAGQWYALVSLPLFHFLLYRWIHRLFVWGGFLRRVARLDLRLTATHPDRAGGLGFLGDGLLPLGFLVFAASAAVSGTIATRILFEGATLELYHSSYLALLVLTLLIVIGPLFAVAPALVRLKSRSLFEHGALGCRYTQRFEEKWVAGERPSDESLLGTADVQSLADLAASHQVVGALRLVPLGRRGALGLVILGVLPALPLVATTKAVRGFLQQALMVFL</sequence>
<dbReference type="RefSeq" id="WP_272083957.1">
    <property type="nucleotide sequence ID" value="NZ_JAQNDL010000001.1"/>
</dbReference>
<feature type="transmembrane region" description="Helical" evidence="1">
    <location>
        <begin position="231"/>
        <end position="256"/>
    </location>
</feature>
<feature type="transmembrane region" description="Helical" evidence="1">
    <location>
        <begin position="37"/>
        <end position="57"/>
    </location>
</feature>
<evidence type="ECO:0000313" key="3">
    <source>
        <dbReference type="Proteomes" id="UP001221686"/>
    </source>
</evidence>
<keyword evidence="1" id="KW-0472">Membrane</keyword>
<accession>A0ABT5DR65</accession>
<dbReference type="Proteomes" id="UP001221686">
    <property type="component" value="Unassembled WGS sequence"/>
</dbReference>
<dbReference type="EMBL" id="JAQNDL010000001">
    <property type="protein sequence ID" value="MDC0715539.1"/>
    <property type="molecule type" value="Genomic_DNA"/>
</dbReference>
<protein>
    <submittedName>
        <fullName evidence="2">Uncharacterized protein</fullName>
    </submittedName>
</protein>
<evidence type="ECO:0000313" key="2">
    <source>
        <dbReference type="EMBL" id="MDC0715539.1"/>
    </source>
</evidence>
<evidence type="ECO:0000256" key="1">
    <source>
        <dbReference type="SAM" id="Phobius"/>
    </source>
</evidence>
<feature type="transmembrane region" description="Helical" evidence="1">
    <location>
        <begin position="135"/>
        <end position="156"/>
    </location>
</feature>